<sequence length="367" mass="41846">MPFIYCRCCPKKGPINPKKAVRCKKCGTYYHKSCAKRAGEQKDGSYRRCCGVLKPNSMSQVESPQDLLINNSKAYQDSEEDSEQSNTSGSSTEFFADSVSEGAITMGSHGDMSIAELCKNLKEWTTQQNDKLLEDIKMANDALKTELSKKIDDVGARMGILERNQEDVQNRLSILENAHKGETYEVNELLYREVEDRLTRKKNVMIYNIPENDSKDYLKNYLMDLLQEAPFDPQSVRYFRMGKKTNDKSRPVKLVLNDSEDAMWVLIHQKEFCKDDVYCGNDKTPQQQEYLASLKAELNERKKKGETKLMIKYLKGTPTIVEKIVAESGQVKYQQQGIASSSKQSTSQQIVDEGKKPMNGKPRYSKN</sequence>
<name>A0ACC2P3T7_9HYME</name>
<proteinExistence type="predicted"/>
<dbReference type="Proteomes" id="UP001239111">
    <property type="component" value="Chromosome 2"/>
</dbReference>
<keyword evidence="2" id="KW-1185">Reference proteome</keyword>
<accession>A0ACC2P3T7</accession>
<gene>
    <name evidence="1" type="ORF">QAD02_013839</name>
</gene>
<dbReference type="EMBL" id="CM056742">
    <property type="protein sequence ID" value="KAJ8678052.1"/>
    <property type="molecule type" value="Genomic_DNA"/>
</dbReference>
<evidence type="ECO:0000313" key="1">
    <source>
        <dbReference type="EMBL" id="KAJ8678052.1"/>
    </source>
</evidence>
<protein>
    <submittedName>
        <fullName evidence="1">Uncharacterized protein</fullName>
    </submittedName>
</protein>
<organism evidence="1 2">
    <name type="scientific">Eretmocerus hayati</name>
    <dbReference type="NCBI Taxonomy" id="131215"/>
    <lineage>
        <taxon>Eukaryota</taxon>
        <taxon>Metazoa</taxon>
        <taxon>Ecdysozoa</taxon>
        <taxon>Arthropoda</taxon>
        <taxon>Hexapoda</taxon>
        <taxon>Insecta</taxon>
        <taxon>Pterygota</taxon>
        <taxon>Neoptera</taxon>
        <taxon>Endopterygota</taxon>
        <taxon>Hymenoptera</taxon>
        <taxon>Apocrita</taxon>
        <taxon>Proctotrupomorpha</taxon>
        <taxon>Chalcidoidea</taxon>
        <taxon>Aphelinidae</taxon>
        <taxon>Aphelininae</taxon>
        <taxon>Eretmocerus</taxon>
    </lineage>
</organism>
<reference evidence="1" key="1">
    <citation type="submission" date="2023-04" db="EMBL/GenBank/DDBJ databases">
        <title>A chromosome-level genome assembly of the parasitoid wasp Eretmocerus hayati.</title>
        <authorList>
            <person name="Zhong Y."/>
            <person name="Liu S."/>
            <person name="Liu Y."/>
        </authorList>
    </citation>
    <scope>NUCLEOTIDE SEQUENCE</scope>
    <source>
        <strain evidence="1">ZJU_SS_LIU_2023</strain>
    </source>
</reference>
<evidence type="ECO:0000313" key="2">
    <source>
        <dbReference type="Proteomes" id="UP001239111"/>
    </source>
</evidence>
<comment type="caution">
    <text evidence="1">The sequence shown here is derived from an EMBL/GenBank/DDBJ whole genome shotgun (WGS) entry which is preliminary data.</text>
</comment>